<feature type="region of interest" description="Disordered" evidence="9">
    <location>
        <begin position="661"/>
        <end position="719"/>
    </location>
</feature>
<feature type="region of interest" description="Disordered" evidence="9">
    <location>
        <begin position="313"/>
        <end position="368"/>
    </location>
</feature>
<comment type="subcellular location">
    <subcellularLocation>
        <location evidence="2">Chromosome</location>
    </subcellularLocation>
    <subcellularLocation>
        <location evidence="1">Nucleus</location>
    </subcellularLocation>
</comment>
<keyword evidence="6" id="KW-0539">Nucleus</keyword>
<dbReference type="InterPro" id="IPR008984">
    <property type="entry name" value="SMAD_FHA_dom_sf"/>
</dbReference>
<keyword evidence="5" id="KW-0234">DNA repair</keyword>
<keyword evidence="4" id="KW-0227">DNA damage</keyword>
<keyword evidence="12" id="KW-1185">Reference proteome</keyword>
<feature type="compositionally biased region" description="Polar residues" evidence="9">
    <location>
        <begin position="440"/>
        <end position="451"/>
    </location>
</feature>
<feature type="compositionally biased region" description="Low complexity" evidence="9">
    <location>
        <begin position="452"/>
        <end position="464"/>
    </location>
</feature>
<dbReference type="GO" id="GO:0030870">
    <property type="term" value="C:Mre11 complex"/>
    <property type="evidence" value="ECO:0007669"/>
    <property type="project" value="InterPro"/>
</dbReference>
<reference evidence="11 12" key="1">
    <citation type="journal article" date="2019" name="Sci. Data">
        <title>Hybrid genome assembly and annotation of Danionella translucida.</title>
        <authorList>
            <person name="Kadobianskyi M."/>
            <person name="Schulze L."/>
            <person name="Schuelke M."/>
            <person name="Judkewitz B."/>
        </authorList>
    </citation>
    <scope>NUCLEOTIDE SEQUENCE [LARGE SCALE GENOMIC DNA]</scope>
    <source>
        <strain evidence="11 12">Bolton</strain>
    </source>
</reference>
<feature type="compositionally biased region" description="Basic and acidic residues" evidence="9">
    <location>
        <begin position="325"/>
        <end position="337"/>
    </location>
</feature>
<keyword evidence="7" id="KW-0131">Cell cycle</keyword>
<sequence>MWKLQTTESGGEWINLVVGQSYVVGRKNCEILLTNDQSISRVHATLTVTEKAVVLKDSSKYGTFINDEKLETGCQRNLQTGDKITFGVFQSKYCLKKECIVVCSSCVDNEGKASLSQDVASLGGRVVSSWTLDCTHLVMPTVKVTIKTICALLCARPIVKPEFFSVFSKAVQQKLPPPKEERFMPEMDEPSLAKEEMKRLSQAVFCGGGVSQLLEEGSLPISLLESSSSCVVDLTLGSSQAVISPPSKKWLDSLGQVLHSLFAMVLEPVKMKPGIAAATLSQNNIVDETALAPASQNTTAYVLNTELSQERSRMVTSGVSAVSETPEKTESKPKASEISKTSSLGPEPSSTRVVNETVMSSESLCADEPVQRMNKAAFSDRRPAEGSVILAMPGPSRTTQKSLANFFQPVGKKRPREDASTVQSEAKFLKKKSDDEMQESSRFSQKALQNLSESSPSHTSATSSVNPSKKRKEPDQDVPSIPAEPGAADYLGLSLDEIESIMSEEIEEPLQTSAPKKQCLESSGTSSTSNNKDFTKRQKDEESNIIIQGKKNQKSGSRSIPSLQLERTSLGRIKQAAEGLSNIFGKRAEAEELKEEEVSFAVNSKTQNGISSEAVLKQEMQVQFMSLMVSTSSRPRSSPLQTHDLNQKNVKRFRKKIVPGSSGLPKIIGGSDLVAHSRSKDSEMEEWLREAAKEEKQNKQEESLGDDLFRYNPRPAKKR</sequence>
<accession>A0A553RD02</accession>
<dbReference type="InterPro" id="IPR036420">
    <property type="entry name" value="BRCT_dom_sf"/>
</dbReference>
<evidence type="ECO:0000256" key="4">
    <source>
        <dbReference type="ARBA" id="ARBA00022763"/>
    </source>
</evidence>
<organism evidence="11 12">
    <name type="scientific">Danionella cerebrum</name>
    <dbReference type="NCBI Taxonomy" id="2873325"/>
    <lineage>
        <taxon>Eukaryota</taxon>
        <taxon>Metazoa</taxon>
        <taxon>Chordata</taxon>
        <taxon>Craniata</taxon>
        <taxon>Vertebrata</taxon>
        <taxon>Euteleostomi</taxon>
        <taxon>Actinopterygii</taxon>
        <taxon>Neopterygii</taxon>
        <taxon>Teleostei</taxon>
        <taxon>Ostariophysi</taxon>
        <taxon>Cypriniformes</taxon>
        <taxon>Danionidae</taxon>
        <taxon>Danioninae</taxon>
        <taxon>Danionella</taxon>
    </lineage>
</organism>
<dbReference type="InterPro" id="IPR043014">
    <property type="entry name" value="Nibrin_BRCT2_sf"/>
</dbReference>
<evidence type="ECO:0000313" key="12">
    <source>
        <dbReference type="Proteomes" id="UP000316079"/>
    </source>
</evidence>
<feature type="compositionally biased region" description="Polar residues" evidence="9">
    <location>
        <begin position="338"/>
        <end position="363"/>
    </location>
</feature>
<dbReference type="SMART" id="SM00240">
    <property type="entry name" value="FHA"/>
    <property type="match status" value="1"/>
</dbReference>
<feature type="compositionally biased region" description="Acidic residues" evidence="9">
    <location>
        <begin position="496"/>
        <end position="508"/>
    </location>
</feature>
<gene>
    <name evidence="11" type="ORF">DNTS_025733</name>
</gene>
<evidence type="ECO:0000256" key="6">
    <source>
        <dbReference type="ARBA" id="ARBA00023242"/>
    </source>
</evidence>
<dbReference type="Pfam" id="PF08599">
    <property type="entry name" value="Nbs1_C"/>
    <property type="match status" value="1"/>
</dbReference>
<dbReference type="EMBL" id="SRMA01024821">
    <property type="protein sequence ID" value="TRZ00069.1"/>
    <property type="molecule type" value="Genomic_DNA"/>
</dbReference>
<comment type="caution">
    <text evidence="11">The sequence shown here is derived from an EMBL/GenBank/DDBJ whole genome shotgun (WGS) entry which is preliminary data.</text>
</comment>
<evidence type="ECO:0000256" key="9">
    <source>
        <dbReference type="SAM" id="MobiDB-lite"/>
    </source>
</evidence>
<dbReference type="InterPro" id="IPR040227">
    <property type="entry name" value="Nibrin-rel"/>
</dbReference>
<evidence type="ECO:0000256" key="3">
    <source>
        <dbReference type="ARBA" id="ARBA00022454"/>
    </source>
</evidence>
<dbReference type="InterPro" id="IPR000253">
    <property type="entry name" value="FHA_dom"/>
</dbReference>
<protein>
    <recommendedName>
        <fullName evidence="10">FHA domain-containing protein</fullName>
    </recommendedName>
</protein>
<evidence type="ECO:0000259" key="10">
    <source>
        <dbReference type="PROSITE" id="PS50006"/>
    </source>
</evidence>
<evidence type="ECO:0000256" key="8">
    <source>
        <dbReference type="ARBA" id="ARBA00044757"/>
    </source>
</evidence>
<dbReference type="Gene3D" id="3.40.50.10980">
    <property type="entry name" value="Nibrin, BRCT2 domain"/>
    <property type="match status" value="1"/>
</dbReference>
<feature type="compositionally biased region" description="Basic and acidic residues" evidence="9">
    <location>
        <begin position="678"/>
        <end position="702"/>
    </location>
</feature>
<evidence type="ECO:0000256" key="1">
    <source>
        <dbReference type="ARBA" id="ARBA00004123"/>
    </source>
</evidence>
<dbReference type="Gene3D" id="2.60.200.20">
    <property type="match status" value="1"/>
</dbReference>
<dbReference type="Pfam" id="PF00498">
    <property type="entry name" value="FHA"/>
    <property type="match status" value="1"/>
</dbReference>
<evidence type="ECO:0000256" key="2">
    <source>
        <dbReference type="ARBA" id="ARBA00004286"/>
    </source>
</evidence>
<dbReference type="STRING" id="623744.A0A553RD02"/>
<evidence type="ECO:0000256" key="7">
    <source>
        <dbReference type="ARBA" id="ARBA00023306"/>
    </source>
</evidence>
<dbReference type="Pfam" id="PF00533">
    <property type="entry name" value="BRCT"/>
    <property type="match status" value="1"/>
</dbReference>
<dbReference type="GO" id="GO:0000724">
    <property type="term" value="P:double-strand break repair via homologous recombination"/>
    <property type="evidence" value="ECO:0007669"/>
    <property type="project" value="TreeGrafter"/>
</dbReference>
<feature type="compositionally biased region" description="Polar residues" evidence="9">
    <location>
        <begin position="510"/>
        <end position="532"/>
    </location>
</feature>
<name>A0A553RD02_9TELE</name>
<dbReference type="GO" id="GO:0007095">
    <property type="term" value="P:mitotic G2 DNA damage checkpoint signaling"/>
    <property type="evidence" value="ECO:0007669"/>
    <property type="project" value="InterPro"/>
</dbReference>
<proteinExistence type="inferred from homology"/>
<evidence type="ECO:0000313" key="11">
    <source>
        <dbReference type="EMBL" id="TRZ00069.1"/>
    </source>
</evidence>
<dbReference type="InterPro" id="IPR001357">
    <property type="entry name" value="BRCT_dom"/>
</dbReference>
<comment type="similarity">
    <text evidence="8">Belongs to the Nibrin family.</text>
</comment>
<dbReference type="GO" id="GO:0005694">
    <property type="term" value="C:chromosome"/>
    <property type="evidence" value="ECO:0007669"/>
    <property type="project" value="UniProtKB-SubCell"/>
</dbReference>
<dbReference type="CDD" id="cd22667">
    <property type="entry name" value="FHA_NBN"/>
    <property type="match status" value="1"/>
</dbReference>
<keyword evidence="3" id="KW-0158">Chromosome</keyword>
<dbReference type="GO" id="GO:0003684">
    <property type="term" value="F:damaged DNA binding"/>
    <property type="evidence" value="ECO:0007669"/>
    <property type="project" value="TreeGrafter"/>
</dbReference>
<dbReference type="InterPro" id="IPR013908">
    <property type="entry name" value="Nibrin_C"/>
</dbReference>
<dbReference type="PANTHER" id="PTHR12162:SF0">
    <property type="entry name" value="NIBRIN"/>
    <property type="match status" value="1"/>
</dbReference>
<dbReference type="OrthoDB" id="552194at2759"/>
<dbReference type="Proteomes" id="UP000316079">
    <property type="component" value="Unassembled WGS sequence"/>
</dbReference>
<feature type="compositionally biased region" description="Basic and acidic residues" evidence="9">
    <location>
        <begin position="533"/>
        <end position="542"/>
    </location>
</feature>
<dbReference type="FunFam" id="2.60.200.20:FF:000017">
    <property type="entry name" value="Nibrin"/>
    <property type="match status" value="1"/>
</dbReference>
<dbReference type="CDD" id="cd17741">
    <property type="entry name" value="BRCT_nibrin"/>
    <property type="match status" value="1"/>
</dbReference>
<dbReference type="PROSITE" id="PS50006">
    <property type="entry name" value="FHA_DOMAIN"/>
    <property type="match status" value="1"/>
</dbReference>
<dbReference type="PANTHER" id="PTHR12162">
    <property type="entry name" value="NIBRIN-RELATED"/>
    <property type="match status" value="1"/>
</dbReference>
<feature type="domain" description="FHA" evidence="10">
    <location>
        <begin position="16"/>
        <end position="70"/>
    </location>
</feature>
<dbReference type="SMART" id="SM01348">
    <property type="entry name" value="Nbs1_C"/>
    <property type="match status" value="1"/>
</dbReference>
<dbReference type="Gene3D" id="3.40.50.10190">
    <property type="entry name" value="BRCT domain"/>
    <property type="match status" value="1"/>
</dbReference>
<evidence type="ECO:0000256" key="5">
    <source>
        <dbReference type="ARBA" id="ARBA00023204"/>
    </source>
</evidence>
<dbReference type="AlphaFoldDB" id="A0A553RD02"/>
<feature type="compositionally biased region" description="Polar residues" evidence="9">
    <location>
        <begin position="554"/>
        <end position="563"/>
    </location>
</feature>
<feature type="region of interest" description="Disordered" evidence="9">
    <location>
        <begin position="407"/>
        <end position="563"/>
    </location>
</feature>
<feature type="compositionally biased region" description="Polar residues" evidence="9">
    <location>
        <begin position="314"/>
        <end position="323"/>
    </location>
</feature>
<dbReference type="SUPFAM" id="SSF49879">
    <property type="entry name" value="SMAD/FHA domain"/>
    <property type="match status" value="1"/>
</dbReference>
<dbReference type="SUPFAM" id="SSF52113">
    <property type="entry name" value="BRCT domain"/>
    <property type="match status" value="1"/>
</dbReference>